<accession>A0A3R5XWS2</accession>
<comment type="subcellular location">
    <subcellularLocation>
        <location evidence="2">Cytoplasm</location>
    </subcellularLocation>
</comment>
<dbReference type="Gene3D" id="3.30.300.20">
    <property type="match status" value="1"/>
</dbReference>
<keyword evidence="1 2" id="KW-0690">Ribosome biogenesis</keyword>
<dbReference type="KEGG" id="gtl:EP073_06595"/>
<dbReference type="EMBL" id="CP035108">
    <property type="protein sequence ID" value="QAR33083.1"/>
    <property type="molecule type" value="Genomic_DNA"/>
</dbReference>
<dbReference type="GO" id="GO:0030490">
    <property type="term" value="P:maturation of SSU-rRNA"/>
    <property type="evidence" value="ECO:0007669"/>
    <property type="project" value="UniProtKB-UniRule"/>
</dbReference>
<evidence type="ECO:0000313" key="3">
    <source>
        <dbReference type="EMBL" id="QAR33083.1"/>
    </source>
</evidence>
<comment type="subunit">
    <text evidence="2">Monomer. Binds 30S ribosomal subunits, but not 50S ribosomal subunits or 70S ribosomes.</text>
</comment>
<sequence length="118" mass="13927">MHRIERVSELLKEEISRIIQFDVKDPKVKDVVITSIEVTRDISQAKVFFTSYNRENLKYIHRGLMSSAGFIRHQLQKAVHLKKTPSKIMFFIDESSEYGSRIDEVLREVIKEEDERDS</sequence>
<name>A0A3R5XWS2_9BACT</name>
<dbReference type="GO" id="GO:0043024">
    <property type="term" value="F:ribosomal small subunit binding"/>
    <property type="evidence" value="ECO:0007669"/>
    <property type="project" value="TreeGrafter"/>
</dbReference>
<gene>
    <name evidence="2 3" type="primary">rbfA</name>
    <name evidence="3" type="ORF">EP073_06595</name>
</gene>
<evidence type="ECO:0000256" key="2">
    <source>
        <dbReference type="HAMAP-Rule" id="MF_00003"/>
    </source>
</evidence>
<dbReference type="Pfam" id="PF02033">
    <property type="entry name" value="RBFA"/>
    <property type="match status" value="1"/>
</dbReference>
<dbReference type="PANTHER" id="PTHR33515">
    <property type="entry name" value="RIBOSOME-BINDING FACTOR A, CHLOROPLASTIC-RELATED"/>
    <property type="match status" value="1"/>
</dbReference>
<dbReference type="RefSeq" id="WP_128466369.1">
    <property type="nucleotide sequence ID" value="NZ_CP035108.1"/>
</dbReference>
<evidence type="ECO:0000313" key="4">
    <source>
        <dbReference type="Proteomes" id="UP000287502"/>
    </source>
</evidence>
<dbReference type="NCBIfam" id="TIGR00082">
    <property type="entry name" value="rbfA"/>
    <property type="match status" value="1"/>
</dbReference>
<proteinExistence type="inferred from homology"/>
<dbReference type="InterPro" id="IPR015946">
    <property type="entry name" value="KH_dom-like_a/b"/>
</dbReference>
<protein>
    <recommendedName>
        <fullName evidence="2">Ribosome-binding factor A</fullName>
    </recommendedName>
</protein>
<evidence type="ECO:0000256" key="1">
    <source>
        <dbReference type="ARBA" id="ARBA00022517"/>
    </source>
</evidence>
<dbReference type="InterPro" id="IPR023799">
    <property type="entry name" value="RbfA_dom_sf"/>
</dbReference>
<dbReference type="GO" id="GO:0005829">
    <property type="term" value="C:cytosol"/>
    <property type="evidence" value="ECO:0007669"/>
    <property type="project" value="TreeGrafter"/>
</dbReference>
<dbReference type="SUPFAM" id="SSF89919">
    <property type="entry name" value="Ribosome-binding factor A, RbfA"/>
    <property type="match status" value="1"/>
</dbReference>
<dbReference type="AlphaFoldDB" id="A0A3R5XWS2"/>
<reference evidence="3 4" key="1">
    <citation type="submission" date="2019-01" db="EMBL/GenBank/DDBJ databases">
        <title>Geovibrio thiophilus DSM 11263, complete genome.</title>
        <authorList>
            <person name="Spring S."/>
            <person name="Bunk B."/>
            <person name="Sproer C."/>
        </authorList>
    </citation>
    <scope>NUCLEOTIDE SEQUENCE [LARGE SCALE GENOMIC DNA]</scope>
    <source>
        <strain evidence="3 4">DSM 11263</strain>
    </source>
</reference>
<comment type="similarity">
    <text evidence="2">Belongs to the RbfA family.</text>
</comment>
<organism evidence="3 4">
    <name type="scientific">Geovibrio thiophilus</name>
    <dbReference type="NCBI Taxonomy" id="139438"/>
    <lineage>
        <taxon>Bacteria</taxon>
        <taxon>Pseudomonadati</taxon>
        <taxon>Deferribacterota</taxon>
        <taxon>Deferribacteres</taxon>
        <taxon>Deferribacterales</taxon>
        <taxon>Geovibrionaceae</taxon>
        <taxon>Geovibrio</taxon>
    </lineage>
</organism>
<dbReference type="OrthoDB" id="307788at2"/>
<dbReference type="Proteomes" id="UP000287502">
    <property type="component" value="Chromosome"/>
</dbReference>
<dbReference type="PANTHER" id="PTHR33515:SF1">
    <property type="entry name" value="RIBOSOME-BINDING FACTOR A, CHLOROPLASTIC-RELATED"/>
    <property type="match status" value="1"/>
</dbReference>
<dbReference type="HAMAP" id="MF_00003">
    <property type="entry name" value="RbfA"/>
    <property type="match status" value="1"/>
</dbReference>
<keyword evidence="4" id="KW-1185">Reference proteome</keyword>
<keyword evidence="2" id="KW-0963">Cytoplasm</keyword>
<dbReference type="InterPro" id="IPR000238">
    <property type="entry name" value="RbfA"/>
</dbReference>
<comment type="function">
    <text evidence="2">One of several proteins that assist in the late maturation steps of the functional core of the 30S ribosomal subunit. Associates with free 30S ribosomal subunits (but not with 30S subunits that are part of 70S ribosomes or polysomes). Required for efficient processing of 16S rRNA. May interact with the 5'-terminal helix region of 16S rRNA.</text>
</comment>